<keyword evidence="2" id="KW-0689">Ribosomal protein</keyword>
<dbReference type="KEGG" id="ddi:DDB_G0283861"/>
<proteinExistence type="inferred from homology"/>
<comment type="caution">
    <text evidence="5">The sequence shown here is derived from an EMBL/GenBank/DDBJ whole genome shotgun (WGS) entry which is preliminary data.</text>
</comment>
<evidence type="ECO:0000259" key="4">
    <source>
        <dbReference type="Pfam" id="PF01281"/>
    </source>
</evidence>
<dbReference type="SMR" id="Q54QM2"/>
<dbReference type="GO" id="GO:1990904">
    <property type="term" value="C:ribonucleoprotein complex"/>
    <property type="evidence" value="ECO:0007669"/>
    <property type="project" value="UniProtKB-KW"/>
</dbReference>
<dbReference type="SUPFAM" id="SSF55658">
    <property type="entry name" value="L9 N-domain-like"/>
    <property type="match status" value="1"/>
</dbReference>
<evidence type="ECO:0000313" key="5">
    <source>
        <dbReference type="EMBL" id="EAL65545.1"/>
    </source>
</evidence>
<dbReference type="InterPro" id="IPR009027">
    <property type="entry name" value="Ribosomal_bL9/RNase_H1_N"/>
</dbReference>
<gene>
    <name evidence="5" type="ORF">DDB_G0283861</name>
</gene>
<keyword evidence="6" id="KW-1185">Reference proteome</keyword>
<dbReference type="Pfam" id="PF01281">
    <property type="entry name" value="Ribosomal_L9_N"/>
    <property type="match status" value="1"/>
</dbReference>
<evidence type="ECO:0000256" key="2">
    <source>
        <dbReference type="ARBA" id="ARBA00022980"/>
    </source>
</evidence>
<dbReference type="InterPro" id="IPR000244">
    <property type="entry name" value="Ribosomal_bL9"/>
</dbReference>
<evidence type="ECO:0000256" key="1">
    <source>
        <dbReference type="ARBA" id="ARBA00010605"/>
    </source>
</evidence>
<dbReference type="PaxDb" id="44689-DDB0218525"/>
<keyword evidence="3" id="KW-0687">Ribonucleoprotein</keyword>
<dbReference type="InterPro" id="IPR020070">
    <property type="entry name" value="Ribosomal_bL9_N"/>
</dbReference>
<evidence type="ECO:0000313" key="6">
    <source>
        <dbReference type="Proteomes" id="UP000002195"/>
    </source>
</evidence>
<feature type="domain" description="Ribosomal protein L9" evidence="4">
    <location>
        <begin position="41"/>
        <end position="85"/>
    </location>
</feature>
<dbReference type="eggNOG" id="ENOG502RHSK">
    <property type="taxonomic scope" value="Eukaryota"/>
</dbReference>
<dbReference type="dictyBase" id="DDB_G0283861"/>
<dbReference type="InterPro" id="IPR020594">
    <property type="entry name" value="Ribosomal_bL9_bac/chp"/>
</dbReference>
<dbReference type="STRING" id="44689.Q54QM2"/>
<dbReference type="HOGENOM" id="CLU_1450179_0_0_1"/>
<dbReference type="InterPro" id="IPR036935">
    <property type="entry name" value="Ribosomal_bL9_N_sf"/>
</dbReference>
<reference evidence="5 6" key="1">
    <citation type="journal article" date="2005" name="Nature">
        <title>The genome of the social amoeba Dictyostelium discoideum.</title>
        <authorList>
            <consortium name="The Dictyostelium discoideum Sequencing Consortium"/>
            <person name="Eichinger L."/>
            <person name="Pachebat J.A."/>
            <person name="Glockner G."/>
            <person name="Rajandream M.A."/>
            <person name="Sucgang R."/>
            <person name="Berriman M."/>
            <person name="Song J."/>
            <person name="Olsen R."/>
            <person name="Szafranski K."/>
            <person name="Xu Q."/>
            <person name="Tunggal B."/>
            <person name="Kummerfeld S."/>
            <person name="Madera M."/>
            <person name="Konfortov B.A."/>
            <person name="Rivero F."/>
            <person name="Bankier A.T."/>
            <person name="Lehmann R."/>
            <person name="Hamlin N."/>
            <person name="Davies R."/>
            <person name="Gaudet P."/>
            <person name="Fey P."/>
            <person name="Pilcher K."/>
            <person name="Chen G."/>
            <person name="Saunders D."/>
            <person name="Sodergren E."/>
            <person name="Davis P."/>
            <person name="Kerhornou A."/>
            <person name="Nie X."/>
            <person name="Hall N."/>
            <person name="Anjard C."/>
            <person name="Hemphill L."/>
            <person name="Bason N."/>
            <person name="Farbrother P."/>
            <person name="Desany B."/>
            <person name="Just E."/>
            <person name="Morio T."/>
            <person name="Rost R."/>
            <person name="Churcher C."/>
            <person name="Cooper J."/>
            <person name="Haydock S."/>
            <person name="van Driessche N."/>
            <person name="Cronin A."/>
            <person name="Goodhead I."/>
            <person name="Muzny D."/>
            <person name="Mourier T."/>
            <person name="Pain A."/>
            <person name="Lu M."/>
            <person name="Harper D."/>
            <person name="Lindsay R."/>
            <person name="Hauser H."/>
            <person name="James K."/>
            <person name="Quiles M."/>
            <person name="Madan Babu M."/>
            <person name="Saito T."/>
            <person name="Buchrieser C."/>
            <person name="Wardroper A."/>
            <person name="Felder M."/>
            <person name="Thangavelu M."/>
            <person name="Johnson D."/>
            <person name="Knights A."/>
            <person name="Loulseged H."/>
            <person name="Mungall K."/>
            <person name="Oliver K."/>
            <person name="Price C."/>
            <person name="Quail M.A."/>
            <person name="Urushihara H."/>
            <person name="Hernandez J."/>
            <person name="Rabbinowitsch E."/>
            <person name="Steffen D."/>
            <person name="Sanders M."/>
            <person name="Ma J."/>
            <person name="Kohara Y."/>
            <person name="Sharp S."/>
            <person name="Simmonds M."/>
            <person name="Spiegler S."/>
            <person name="Tivey A."/>
            <person name="Sugano S."/>
            <person name="White B."/>
            <person name="Walker D."/>
            <person name="Woodward J."/>
            <person name="Winckler T."/>
            <person name="Tanaka Y."/>
            <person name="Shaulsky G."/>
            <person name="Schleicher M."/>
            <person name="Weinstock G."/>
            <person name="Rosenthal A."/>
            <person name="Cox E.C."/>
            <person name="Chisholm R.L."/>
            <person name="Gibbs R."/>
            <person name="Loomis W.F."/>
            <person name="Platzer M."/>
            <person name="Kay R.R."/>
            <person name="Williams J."/>
            <person name="Dear P.H."/>
            <person name="Noegel A.A."/>
            <person name="Barrell B."/>
            <person name="Kuspa A."/>
        </authorList>
    </citation>
    <scope>NUCLEOTIDE SEQUENCE [LARGE SCALE GENOMIC DNA]</scope>
    <source>
        <strain evidence="5 6">AX4</strain>
    </source>
</reference>
<dbReference type="Proteomes" id="UP000002195">
    <property type="component" value="Unassembled WGS sequence"/>
</dbReference>
<dbReference type="GO" id="GO:0003735">
    <property type="term" value="F:structural constituent of ribosome"/>
    <property type="evidence" value="ECO:0007669"/>
    <property type="project" value="InterPro"/>
</dbReference>
<name>Q54QM2_DICDI</name>
<dbReference type="PhylomeDB" id="Q54QM2"/>
<accession>Q54QM2</accession>
<dbReference type="VEuPathDB" id="AmoebaDB:DDB_G0283861"/>
<dbReference type="RefSeq" id="XP_638849.1">
    <property type="nucleotide sequence ID" value="XM_633757.1"/>
</dbReference>
<evidence type="ECO:0000256" key="3">
    <source>
        <dbReference type="ARBA" id="ARBA00023274"/>
    </source>
</evidence>
<organism evidence="5 6">
    <name type="scientific">Dictyostelium discoideum</name>
    <name type="common">Social amoeba</name>
    <dbReference type="NCBI Taxonomy" id="44689"/>
    <lineage>
        <taxon>Eukaryota</taxon>
        <taxon>Amoebozoa</taxon>
        <taxon>Evosea</taxon>
        <taxon>Eumycetozoa</taxon>
        <taxon>Dictyostelia</taxon>
        <taxon>Dictyosteliales</taxon>
        <taxon>Dictyosteliaceae</taxon>
        <taxon>Dictyostelium</taxon>
    </lineage>
</organism>
<dbReference type="GO" id="GO:0005840">
    <property type="term" value="C:ribosome"/>
    <property type="evidence" value="ECO:0007669"/>
    <property type="project" value="UniProtKB-KW"/>
</dbReference>
<dbReference type="FunFam" id="3.40.5.10:FF:000008">
    <property type="entry name" value="50S ribosomal protein L9"/>
    <property type="match status" value="1"/>
</dbReference>
<dbReference type="Gene3D" id="3.40.5.10">
    <property type="entry name" value="Ribosomal protein L9, N-terminal domain"/>
    <property type="match status" value="1"/>
</dbReference>
<dbReference type="SUPFAM" id="SSF55653">
    <property type="entry name" value="Ribosomal protein L9 C-domain"/>
    <property type="match status" value="1"/>
</dbReference>
<dbReference type="AlphaFoldDB" id="Q54QM2"/>
<dbReference type="GO" id="GO:0005739">
    <property type="term" value="C:mitochondrion"/>
    <property type="evidence" value="ECO:0000318"/>
    <property type="project" value="GO_Central"/>
</dbReference>
<dbReference type="NCBIfam" id="TIGR00158">
    <property type="entry name" value="L9"/>
    <property type="match status" value="1"/>
</dbReference>
<sequence length="187" mass="21305">MLSSLCKNGNKTFLSFTSSLLRNTESKLNYSTIAKKRTTLSVILTEDVPKVGQKGEELEVSKGYARNFFFMKGLAVHANHENRKLYEDFSKNIDYSKRKGEKQNSKAIKKITTGGKLFVMRRPQENGEPIEITKDNISYSLKRRRNIVIEPENILVENPINSFGDHSITLVFGAETQIPLTLAYRKL</sequence>
<protein>
    <recommendedName>
        <fullName evidence="4">Ribosomal protein L9 domain-containing protein</fullName>
    </recommendedName>
</protein>
<dbReference type="FunCoup" id="Q54QM2">
    <property type="interactions" value="323"/>
</dbReference>
<comment type="similarity">
    <text evidence="1">Belongs to the bacterial ribosomal protein bL9 family.</text>
</comment>
<dbReference type="OMA" id="ARNFFFM"/>
<dbReference type="PANTHER" id="PTHR21368">
    <property type="entry name" value="50S RIBOSOMAL PROTEIN L9"/>
    <property type="match status" value="1"/>
</dbReference>
<dbReference type="InParanoid" id="Q54QM2"/>
<dbReference type="GO" id="GO:0006412">
    <property type="term" value="P:translation"/>
    <property type="evidence" value="ECO:0007669"/>
    <property type="project" value="InterPro"/>
</dbReference>
<dbReference type="InterPro" id="IPR036791">
    <property type="entry name" value="Ribosomal_bL9_C_sf"/>
</dbReference>
<dbReference type="EMBL" id="AAFI02000057">
    <property type="protein sequence ID" value="EAL65545.1"/>
    <property type="molecule type" value="Genomic_DNA"/>
</dbReference>
<dbReference type="GeneID" id="8624247"/>